<sequence length="110" mass="11916">MKPSAVFLIAVLLLALTVTSARTAEGARTNGCCTRYTKSSHIEKIPLTFFTGCRVQDIRGGCNINAVILLGANGRKICGNPGSKEVKRIFKALSCGKAKTPRQRSRRPRP</sequence>
<evidence type="ECO:0000313" key="4">
    <source>
        <dbReference type="EMBL" id="KAG7487442.1"/>
    </source>
</evidence>
<dbReference type="PANTHER" id="PTHR12015">
    <property type="entry name" value="SMALL INDUCIBLE CYTOKINE A"/>
    <property type="match status" value="1"/>
</dbReference>
<dbReference type="GO" id="GO:0005615">
    <property type="term" value="C:extracellular space"/>
    <property type="evidence" value="ECO:0007669"/>
    <property type="project" value="UniProtKB-KW"/>
</dbReference>
<gene>
    <name evidence="4" type="ORF">MATL_G00023400</name>
</gene>
<dbReference type="SUPFAM" id="SSF54117">
    <property type="entry name" value="Interleukin 8-like chemokines"/>
    <property type="match status" value="1"/>
</dbReference>
<dbReference type="Proteomes" id="UP001046870">
    <property type="component" value="Chromosome 2"/>
</dbReference>
<evidence type="ECO:0000259" key="3">
    <source>
        <dbReference type="SMART" id="SM00199"/>
    </source>
</evidence>
<proteinExistence type="predicted"/>
<dbReference type="InterPro" id="IPR036048">
    <property type="entry name" value="Interleukin_8-like_sf"/>
</dbReference>
<dbReference type="GO" id="GO:0008009">
    <property type="term" value="F:chemokine activity"/>
    <property type="evidence" value="ECO:0007669"/>
    <property type="project" value="InterPro"/>
</dbReference>
<evidence type="ECO:0000256" key="1">
    <source>
        <dbReference type="ARBA" id="ARBA00022514"/>
    </source>
</evidence>
<dbReference type="EMBL" id="JAFDVH010000002">
    <property type="protein sequence ID" value="KAG7487442.1"/>
    <property type="molecule type" value="Genomic_DNA"/>
</dbReference>
<accession>A0A9D3QDM1</accession>
<keyword evidence="1" id="KW-0202">Cytokine</keyword>
<dbReference type="Pfam" id="PF00048">
    <property type="entry name" value="IL8"/>
    <property type="match status" value="1"/>
</dbReference>
<evidence type="ECO:0000256" key="2">
    <source>
        <dbReference type="SAM" id="SignalP"/>
    </source>
</evidence>
<dbReference type="AlphaFoldDB" id="A0A9D3QDM1"/>
<dbReference type="SMART" id="SM00199">
    <property type="entry name" value="SCY"/>
    <property type="match status" value="1"/>
</dbReference>
<dbReference type="Gene3D" id="2.40.50.40">
    <property type="match status" value="1"/>
</dbReference>
<dbReference type="PANTHER" id="PTHR12015:SF108">
    <property type="entry name" value="C-C MOTIF CHEMOKINE 20"/>
    <property type="match status" value="1"/>
</dbReference>
<dbReference type="OrthoDB" id="9447832at2759"/>
<keyword evidence="2" id="KW-0732">Signal</keyword>
<evidence type="ECO:0000313" key="5">
    <source>
        <dbReference type="Proteomes" id="UP001046870"/>
    </source>
</evidence>
<keyword evidence="5" id="KW-1185">Reference proteome</keyword>
<comment type="caution">
    <text evidence="4">The sequence shown here is derived from an EMBL/GenBank/DDBJ whole genome shotgun (WGS) entry which is preliminary data.</text>
</comment>
<name>A0A9D3QDM1_MEGAT</name>
<feature type="signal peptide" evidence="2">
    <location>
        <begin position="1"/>
        <end position="21"/>
    </location>
</feature>
<protein>
    <recommendedName>
        <fullName evidence="3">Chemokine interleukin-8-like domain-containing protein</fullName>
    </recommendedName>
</protein>
<dbReference type="InterPro" id="IPR001811">
    <property type="entry name" value="Chemokine_IL8-like_dom"/>
</dbReference>
<dbReference type="GO" id="GO:0006955">
    <property type="term" value="P:immune response"/>
    <property type="evidence" value="ECO:0007669"/>
    <property type="project" value="InterPro"/>
</dbReference>
<feature type="chain" id="PRO_5039379204" description="Chemokine interleukin-8-like domain-containing protein" evidence="2">
    <location>
        <begin position="22"/>
        <end position="110"/>
    </location>
</feature>
<feature type="domain" description="Chemokine interleukin-8-like" evidence="3">
    <location>
        <begin position="29"/>
        <end position="93"/>
    </location>
</feature>
<organism evidence="4 5">
    <name type="scientific">Megalops atlanticus</name>
    <name type="common">Tarpon</name>
    <name type="synonym">Clupea gigantea</name>
    <dbReference type="NCBI Taxonomy" id="7932"/>
    <lineage>
        <taxon>Eukaryota</taxon>
        <taxon>Metazoa</taxon>
        <taxon>Chordata</taxon>
        <taxon>Craniata</taxon>
        <taxon>Vertebrata</taxon>
        <taxon>Euteleostomi</taxon>
        <taxon>Actinopterygii</taxon>
        <taxon>Neopterygii</taxon>
        <taxon>Teleostei</taxon>
        <taxon>Elopiformes</taxon>
        <taxon>Megalopidae</taxon>
        <taxon>Megalops</taxon>
    </lineage>
</organism>
<reference evidence="4" key="1">
    <citation type="submission" date="2021-01" db="EMBL/GenBank/DDBJ databases">
        <authorList>
            <person name="Zahm M."/>
            <person name="Roques C."/>
            <person name="Cabau C."/>
            <person name="Klopp C."/>
            <person name="Donnadieu C."/>
            <person name="Jouanno E."/>
            <person name="Lampietro C."/>
            <person name="Louis A."/>
            <person name="Herpin A."/>
            <person name="Echchiki A."/>
            <person name="Berthelot C."/>
            <person name="Parey E."/>
            <person name="Roest-Crollius H."/>
            <person name="Braasch I."/>
            <person name="Postlethwait J."/>
            <person name="Bobe J."/>
            <person name="Montfort J."/>
            <person name="Bouchez O."/>
            <person name="Begum T."/>
            <person name="Mejri S."/>
            <person name="Adams A."/>
            <person name="Chen W.-J."/>
            <person name="Guiguen Y."/>
        </authorList>
    </citation>
    <scope>NUCLEOTIDE SEQUENCE</scope>
    <source>
        <strain evidence="4">YG-15Mar2019-1</strain>
        <tissue evidence="4">Brain</tissue>
    </source>
</reference>
<dbReference type="InterPro" id="IPR039809">
    <property type="entry name" value="Chemokine_b/g/d"/>
</dbReference>